<protein>
    <submittedName>
        <fullName evidence="1">WG repeat-containing protein</fullName>
    </submittedName>
</protein>
<dbReference type="RefSeq" id="WP_378294232.1">
    <property type="nucleotide sequence ID" value="NZ_JBHULE010000019.1"/>
</dbReference>
<organism evidence="1 2">
    <name type="scientific">Aquimarina rubra</name>
    <dbReference type="NCBI Taxonomy" id="1920033"/>
    <lineage>
        <taxon>Bacteria</taxon>
        <taxon>Pseudomonadati</taxon>
        <taxon>Bacteroidota</taxon>
        <taxon>Flavobacteriia</taxon>
        <taxon>Flavobacteriales</taxon>
        <taxon>Flavobacteriaceae</taxon>
        <taxon>Aquimarina</taxon>
    </lineage>
</organism>
<dbReference type="InterPro" id="IPR032774">
    <property type="entry name" value="WG_beta_rep"/>
</dbReference>
<proteinExistence type="predicted"/>
<keyword evidence="2" id="KW-1185">Reference proteome</keyword>
<accession>A0ABW5LIH4</accession>
<comment type="caution">
    <text evidence="1">The sequence shown here is derived from an EMBL/GenBank/DDBJ whole genome shotgun (WGS) entry which is preliminary data.</text>
</comment>
<dbReference type="EMBL" id="JBHULE010000019">
    <property type="protein sequence ID" value="MFD2564400.1"/>
    <property type="molecule type" value="Genomic_DNA"/>
</dbReference>
<dbReference type="Pfam" id="PF14903">
    <property type="entry name" value="WG_beta_rep"/>
    <property type="match status" value="2"/>
</dbReference>
<dbReference type="Proteomes" id="UP001597319">
    <property type="component" value="Unassembled WGS sequence"/>
</dbReference>
<reference evidence="2" key="1">
    <citation type="journal article" date="2019" name="Int. J. Syst. Evol. Microbiol.">
        <title>The Global Catalogue of Microorganisms (GCM) 10K type strain sequencing project: providing services to taxonomists for standard genome sequencing and annotation.</title>
        <authorList>
            <consortium name="The Broad Institute Genomics Platform"/>
            <consortium name="The Broad Institute Genome Sequencing Center for Infectious Disease"/>
            <person name="Wu L."/>
            <person name="Ma J."/>
        </authorList>
    </citation>
    <scope>NUCLEOTIDE SEQUENCE [LARGE SCALE GENOMIC DNA]</scope>
    <source>
        <strain evidence="2">KCTC 52274</strain>
    </source>
</reference>
<evidence type="ECO:0000313" key="2">
    <source>
        <dbReference type="Proteomes" id="UP001597319"/>
    </source>
</evidence>
<gene>
    <name evidence="1" type="ORF">ACFSR1_17090</name>
</gene>
<name>A0ABW5LIH4_9FLAO</name>
<evidence type="ECO:0000313" key="1">
    <source>
        <dbReference type="EMBL" id="MFD2564400.1"/>
    </source>
</evidence>
<sequence length="217" mass="24981">MKNVFILFLSLIIFPNLSVGQIIENIDEITPYHEEFAAIRKGNTWAFINTNGEIVIDYRDDLVWATDIDPKSKKKILYKESVRYPAFYEGRCLIKKMIKGIYYYGYIDKSGKTVIEPEYVNATPFDKGYAVVLKISKEELGTNDLLLKKVVSYSYDEVVIDPTGNTKMYLQGPENLVLTKEKMKWRPTIESRLVSPNLVAIKTKDNGWQLRSMNASN</sequence>